<evidence type="ECO:0000256" key="1">
    <source>
        <dbReference type="ARBA" id="ARBA00023157"/>
    </source>
</evidence>
<dbReference type="InterPro" id="IPR036055">
    <property type="entry name" value="LDL_receptor-like_sf"/>
</dbReference>
<dbReference type="SMART" id="SM00192">
    <property type="entry name" value="LDLa"/>
    <property type="match status" value="1"/>
</dbReference>
<evidence type="ECO:0000256" key="3">
    <source>
        <dbReference type="SAM" id="MobiDB-lite"/>
    </source>
</evidence>
<dbReference type="SUPFAM" id="SSF57424">
    <property type="entry name" value="LDL receptor-like module"/>
    <property type="match status" value="1"/>
</dbReference>
<evidence type="ECO:0000256" key="2">
    <source>
        <dbReference type="PROSITE-ProRule" id="PRU00124"/>
    </source>
</evidence>
<dbReference type="PROSITE" id="PS50068">
    <property type="entry name" value="LDLRA_2"/>
    <property type="match status" value="1"/>
</dbReference>
<dbReference type="InterPro" id="IPR002172">
    <property type="entry name" value="LDrepeatLR_classA_rpt"/>
</dbReference>
<evidence type="ECO:0000313" key="5">
    <source>
        <dbReference type="EMBL" id="VDM46098.1"/>
    </source>
</evidence>
<keyword evidence="1 2" id="KW-1015">Disulfide bond</keyword>
<protein>
    <submittedName>
        <fullName evidence="7">Very low-density lipoprotein receptor</fullName>
    </submittedName>
</protein>
<reference evidence="7" key="1">
    <citation type="submission" date="2016-06" db="UniProtKB">
        <authorList>
            <consortium name="WormBaseParasite"/>
        </authorList>
    </citation>
    <scope>IDENTIFICATION</scope>
</reference>
<accession>A0A183V207</accession>
<name>A0A183V207_TOXCA</name>
<dbReference type="CDD" id="cd00112">
    <property type="entry name" value="LDLa"/>
    <property type="match status" value="1"/>
</dbReference>
<dbReference type="Pfam" id="PF00057">
    <property type="entry name" value="Ldl_recept_a"/>
    <property type="match status" value="1"/>
</dbReference>
<dbReference type="Proteomes" id="UP000050794">
    <property type="component" value="Unassembled WGS sequence"/>
</dbReference>
<evidence type="ECO:0000313" key="6">
    <source>
        <dbReference type="Proteomes" id="UP000050794"/>
    </source>
</evidence>
<reference evidence="5 6" key="2">
    <citation type="submission" date="2018-11" db="EMBL/GenBank/DDBJ databases">
        <authorList>
            <consortium name="Pathogen Informatics"/>
        </authorList>
    </citation>
    <scope>NUCLEOTIDE SEQUENCE [LARGE SCALE GENOMIC DNA]</scope>
</reference>
<comment type="caution">
    <text evidence="2">Lacks conserved residue(s) required for the propagation of feature annotation.</text>
</comment>
<feature type="region of interest" description="Disordered" evidence="3">
    <location>
        <begin position="69"/>
        <end position="96"/>
    </location>
</feature>
<evidence type="ECO:0000256" key="4">
    <source>
        <dbReference type="SAM" id="SignalP"/>
    </source>
</evidence>
<feature type="signal peptide" evidence="4">
    <location>
        <begin position="1"/>
        <end position="20"/>
    </location>
</feature>
<dbReference type="EMBL" id="UYWY01022445">
    <property type="protein sequence ID" value="VDM46098.1"/>
    <property type="molecule type" value="Genomic_DNA"/>
</dbReference>
<feature type="disulfide bond" evidence="2">
    <location>
        <begin position="22"/>
        <end position="34"/>
    </location>
</feature>
<sequence>MIAAARVLLWASLFVSTTQAQCPANTFTCKDGSCIPQDWVGDGEPDCDDSSDEAAGVVMHLSASGSFSNDTLLKPSRRRQMEEAADDPFDSNATRMPTSATSAHEVMPPLRPNGAATTSQICASDVQHRIDLCSADLISWAQSIGGIDFTKISLLSDKESWSQVNQACDLITEYRTCTEGLQVSNCVIPETIRMWSDADLYACQLLLPSIREHEKCFSTARDSPCSTVYVCLILGLCEGIWVNVKAYTAVPFFAPRFFRRSLSPPSSPILHHPLLQSHYSSMKFPQSNTASRIHFFAPSKRFSFLFAFNMASGILLRQTREVSLVHLLTSVERKEQ</sequence>
<keyword evidence="4" id="KW-0732">Signal</keyword>
<feature type="chain" id="PRO_5044553568" evidence="4">
    <location>
        <begin position="21"/>
        <end position="336"/>
    </location>
</feature>
<feature type="disulfide bond" evidence="2">
    <location>
        <begin position="29"/>
        <end position="47"/>
    </location>
</feature>
<organism evidence="6 7">
    <name type="scientific">Toxocara canis</name>
    <name type="common">Canine roundworm</name>
    <dbReference type="NCBI Taxonomy" id="6265"/>
    <lineage>
        <taxon>Eukaryota</taxon>
        <taxon>Metazoa</taxon>
        <taxon>Ecdysozoa</taxon>
        <taxon>Nematoda</taxon>
        <taxon>Chromadorea</taxon>
        <taxon>Rhabditida</taxon>
        <taxon>Spirurina</taxon>
        <taxon>Ascaridomorpha</taxon>
        <taxon>Ascaridoidea</taxon>
        <taxon>Toxocaridae</taxon>
        <taxon>Toxocara</taxon>
    </lineage>
</organism>
<dbReference type="PANTHER" id="PTHR37431">
    <property type="entry name" value="PROTEIN CBG06927"/>
    <property type="match status" value="1"/>
</dbReference>
<gene>
    <name evidence="5" type="ORF">TCNE_LOCUS14777</name>
</gene>
<keyword evidence="6" id="KW-1185">Reference proteome</keyword>
<dbReference type="AlphaFoldDB" id="A0A183V207"/>
<dbReference type="PANTHER" id="PTHR37431:SF5">
    <property type="entry name" value="PROTEIN CBG06905"/>
    <property type="match status" value="1"/>
</dbReference>
<dbReference type="Gene3D" id="4.10.400.10">
    <property type="entry name" value="Low-density Lipoprotein Receptor"/>
    <property type="match status" value="1"/>
</dbReference>
<evidence type="ECO:0000313" key="7">
    <source>
        <dbReference type="WBParaSite" id="TCNE_0001477701-mRNA-1"/>
    </source>
</evidence>
<dbReference type="WBParaSite" id="TCNE_0001477701-mRNA-1">
    <property type="protein sequence ID" value="TCNE_0001477701-mRNA-1"/>
    <property type="gene ID" value="TCNE_0001477701"/>
</dbReference>
<proteinExistence type="predicted"/>